<organism evidence="9 10">
    <name type="scientific">Halocalculus aciditolerans</name>
    <dbReference type="NCBI Taxonomy" id="1383812"/>
    <lineage>
        <taxon>Archaea</taxon>
        <taxon>Methanobacteriati</taxon>
        <taxon>Methanobacteriota</taxon>
        <taxon>Stenosarchaea group</taxon>
        <taxon>Halobacteria</taxon>
        <taxon>Halobacteriales</taxon>
        <taxon>Halobacteriaceae</taxon>
        <taxon>Halocalculus</taxon>
    </lineage>
</organism>
<keyword evidence="7" id="KW-0963">Cytoplasm</keyword>
<feature type="binding site" evidence="7">
    <location>
        <position position="25"/>
    </location>
    <ligand>
        <name>3-phosphoshikimate</name>
        <dbReference type="ChEBI" id="CHEBI:145989"/>
    </ligand>
</feature>
<dbReference type="PANTHER" id="PTHR21090">
    <property type="entry name" value="AROM/DEHYDROQUINATE SYNTHASE"/>
    <property type="match status" value="1"/>
</dbReference>
<comment type="caution">
    <text evidence="7">Lacks conserved residue(s) required for the propagation of feature annotation.</text>
</comment>
<dbReference type="Proteomes" id="UP000607197">
    <property type="component" value="Unassembled WGS sequence"/>
</dbReference>
<feature type="binding site" evidence="7">
    <location>
        <position position="337"/>
    </location>
    <ligand>
        <name>3-phosphoshikimate</name>
        <dbReference type="ChEBI" id="CHEBI:145989"/>
    </ligand>
</feature>
<dbReference type="OrthoDB" id="43788at2157"/>
<dbReference type="PANTHER" id="PTHR21090:SF5">
    <property type="entry name" value="PENTAFUNCTIONAL AROM POLYPEPTIDE"/>
    <property type="match status" value="1"/>
</dbReference>
<feature type="domain" description="Enolpyruvate transferase" evidence="8">
    <location>
        <begin position="7"/>
        <end position="419"/>
    </location>
</feature>
<comment type="similarity">
    <text evidence="2 7">Belongs to the EPSP synthase family.</text>
</comment>
<dbReference type="AlphaFoldDB" id="A0A830FA33"/>
<dbReference type="Pfam" id="PF00275">
    <property type="entry name" value="EPSP_synthase"/>
    <property type="match status" value="1"/>
</dbReference>
<evidence type="ECO:0000313" key="9">
    <source>
        <dbReference type="EMBL" id="GGL54057.1"/>
    </source>
</evidence>
<comment type="caution">
    <text evidence="9">The sequence shown here is derived from an EMBL/GenBank/DDBJ whole genome shotgun (WGS) entry which is preliminary data.</text>
</comment>
<comment type="subcellular location">
    <subcellularLocation>
        <location evidence="7">Cytoplasm</location>
    </subcellularLocation>
</comment>
<dbReference type="HAMAP" id="MF_00210">
    <property type="entry name" value="EPSP_synth"/>
    <property type="match status" value="1"/>
</dbReference>
<dbReference type="EC" id="2.5.1.19" evidence="7"/>
<evidence type="ECO:0000256" key="7">
    <source>
        <dbReference type="HAMAP-Rule" id="MF_00210"/>
    </source>
</evidence>
<evidence type="ECO:0000256" key="2">
    <source>
        <dbReference type="ARBA" id="ARBA00009948"/>
    </source>
</evidence>
<keyword evidence="5 7" id="KW-0057">Aromatic amino acid biosynthesis</keyword>
<dbReference type="InterPro" id="IPR013792">
    <property type="entry name" value="RNA3'P_cycl/enolpyr_Trfase_a/b"/>
</dbReference>
<dbReference type="InterPro" id="IPR001986">
    <property type="entry name" value="Enolpyruvate_Tfrase_dom"/>
</dbReference>
<evidence type="ECO:0000256" key="3">
    <source>
        <dbReference type="ARBA" id="ARBA00022605"/>
    </source>
</evidence>
<proteinExistence type="inferred from homology"/>
<dbReference type="InterPro" id="IPR036968">
    <property type="entry name" value="Enolpyruvate_Tfrase_sf"/>
</dbReference>
<comment type="function">
    <text evidence="7">Catalyzes the transfer of the enolpyruvyl moiety of phosphoenolpyruvate (PEP) to the 5-hydroxyl of shikimate-3-phosphate (S3P) to produce enolpyruvyl shikimate-3-phosphate and inorganic phosphate.</text>
</comment>
<feature type="binding site" evidence="7">
    <location>
        <position position="166"/>
    </location>
    <ligand>
        <name>3-phosphoshikimate</name>
        <dbReference type="ChEBI" id="CHEBI:145989"/>
    </ligand>
</feature>
<feature type="binding site" evidence="7">
    <location>
        <position position="20"/>
    </location>
    <ligand>
        <name>3-phosphoshikimate</name>
        <dbReference type="ChEBI" id="CHEBI:145989"/>
    </ligand>
</feature>
<dbReference type="InterPro" id="IPR006264">
    <property type="entry name" value="EPSP_synthase"/>
</dbReference>
<evidence type="ECO:0000256" key="6">
    <source>
        <dbReference type="ARBA" id="ARBA00044633"/>
    </source>
</evidence>
<feature type="binding site" evidence="7">
    <location>
        <position position="20"/>
    </location>
    <ligand>
        <name>phosphoenolpyruvate</name>
        <dbReference type="ChEBI" id="CHEBI:58702"/>
    </ligand>
</feature>
<dbReference type="GO" id="GO:0009073">
    <property type="term" value="P:aromatic amino acid family biosynthetic process"/>
    <property type="evidence" value="ECO:0007669"/>
    <property type="project" value="UniProtKB-KW"/>
</dbReference>
<dbReference type="PROSITE" id="PS00104">
    <property type="entry name" value="EPSP_SYNTHASE_1"/>
    <property type="match status" value="1"/>
</dbReference>
<evidence type="ECO:0000256" key="5">
    <source>
        <dbReference type="ARBA" id="ARBA00023141"/>
    </source>
</evidence>
<feature type="binding site" evidence="7">
    <location>
        <position position="341"/>
    </location>
    <ligand>
        <name>phosphoenolpyruvate</name>
        <dbReference type="ChEBI" id="CHEBI:58702"/>
    </ligand>
</feature>
<gene>
    <name evidence="7" type="primary">aroA</name>
    <name evidence="9" type="ORF">GCM10009039_10300</name>
</gene>
<dbReference type="Gene3D" id="3.65.10.10">
    <property type="entry name" value="Enolpyruvate transferase domain"/>
    <property type="match status" value="2"/>
</dbReference>
<dbReference type="NCBIfam" id="TIGR01356">
    <property type="entry name" value="aroA"/>
    <property type="match status" value="1"/>
</dbReference>
<feature type="binding site" evidence="7">
    <location>
        <position position="91"/>
    </location>
    <ligand>
        <name>phosphoenolpyruvate</name>
        <dbReference type="ChEBI" id="CHEBI:58702"/>
    </ligand>
</feature>
<dbReference type="CDD" id="cd01556">
    <property type="entry name" value="EPSP_synthase"/>
    <property type="match status" value="1"/>
</dbReference>
<dbReference type="EMBL" id="BMPG01000001">
    <property type="protein sequence ID" value="GGL54057.1"/>
    <property type="molecule type" value="Genomic_DNA"/>
</dbReference>
<comment type="catalytic activity">
    <reaction evidence="6">
        <text>3-phosphoshikimate + phosphoenolpyruvate = 5-O-(1-carboxyvinyl)-3-phosphoshikimate + phosphate</text>
        <dbReference type="Rhea" id="RHEA:21256"/>
        <dbReference type="ChEBI" id="CHEBI:43474"/>
        <dbReference type="ChEBI" id="CHEBI:57701"/>
        <dbReference type="ChEBI" id="CHEBI:58702"/>
        <dbReference type="ChEBI" id="CHEBI:145989"/>
        <dbReference type="EC" id="2.5.1.19"/>
    </reaction>
    <physiologicalReaction direction="left-to-right" evidence="6">
        <dbReference type="Rhea" id="RHEA:21257"/>
    </physiologicalReaction>
</comment>
<dbReference type="PROSITE" id="PS00885">
    <property type="entry name" value="EPSP_SYNTHASE_2"/>
    <property type="match status" value="1"/>
</dbReference>
<protein>
    <recommendedName>
        <fullName evidence="7">3-phosphoshikimate 1-carboxyvinyltransferase</fullName>
        <ecNumber evidence="7">2.5.1.19</ecNumber>
    </recommendedName>
    <alternativeName>
        <fullName evidence="7">5-enolpyruvylshikimate-3-phosphate synthase</fullName>
        <shortName evidence="7">EPSP synthase</shortName>
        <shortName evidence="7">EPSPS</shortName>
    </alternativeName>
</protein>
<reference evidence="9" key="1">
    <citation type="journal article" date="2014" name="Int. J. Syst. Evol. Microbiol.">
        <title>Complete genome sequence of Corynebacterium casei LMG S-19264T (=DSM 44701T), isolated from a smear-ripened cheese.</title>
        <authorList>
            <consortium name="US DOE Joint Genome Institute (JGI-PGF)"/>
            <person name="Walter F."/>
            <person name="Albersmeier A."/>
            <person name="Kalinowski J."/>
            <person name="Ruckert C."/>
        </authorList>
    </citation>
    <scope>NUCLEOTIDE SEQUENCE</scope>
    <source>
        <strain evidence="9">JCM 19596</strain>
    </source>
</reference>
<evidence type="ECO:0000256" key="1">
    <source>
        <dbReference type="ARBA" id="ARBA00004811"/>
    </source>
</evidence>
<evidence type="ECO:0000259" key="8">
    <source>
        <dbReference type="Pfam" id="PF00275"/>
    </source>
</evidence>
<dbReference type="GO" id="GO:0009423">
    <property type="term" value="P:chorismate biosynthetic process"/>
    <property type="evidence" value="ECO:0007669"/>
    <property type="project" value="UniProtKB-UniRule"/>
</dbReference>
<dbReference type="GO" id="GO:0003866">
    <property type="term" value="F:3-phosphoshikimate 1-carboxyvinyltransferase activity"/>
    <property type="evidence" value="ECO:0007669"/>
    <property type="project" value="UniProtKB-UniRule"/>
</dbReference>
<name>A0A830FA33_9EURY</name>
<feature type="binding site" evidence="7">
    <location>
        <position position="166"/>
    </location>
    <ligand>
        <name>phosphoenolpyruvate</name>
        <dbReference type="ChEBI" id="CHEBI:58702"/>
    </ligand>
</feature>
<evidence type="ECO:0000313" key="10">
    <source>
        <dbReference type="Proteomes" id="UP000607197"/>
    </source>
</evidence>
<keyword evidence="4 7" id="KW-0808">Transferase</keyword>
<dbReference type="SUPFAM" id="SSF55205">
    <property type="entry name" value="EPT/RTPC-like"/>
    <property type="match status" value="1"/>
</dbReference>
<dbReference type="InterPro" id="IPR023193">
    <property type="entry name" value="EPSP_synthase_CS"/>
</dbReference>
<feature type="binding site" evidence="7">
    <location>
        <position position="192"/>
    </location>
    <ligand>
        <name>3-phosphoshikimate</name>
        <dbReference type="ChEBI" id="CHEBI:145989"/>
    </ligand>
</feature>
<feature type="binding site" evidence="7">
    <location>
        <position position="21"/>
    </location>
    <ligand>
        <name>3-phosphoshikimate</name>
        <dbReference type="ChEBI" id="CHEBI:145989"/>
    </ligand>
</feature>
<accession>A0A830FA33</accession>
<dbReference type="GO" id="GO:0008652">
    <property type="term" value="P:amino acid biosynthetic process"/>
    <property type="evidence" value="ECO:0007669"/>
    <property type="project" value="UniProtKB-KW"/>
</dbReference>
<feature type="active site" description="Proton acceptor" evidence="7">
    <location>
        <position position="310"/>
    </location>
</feature>
<reference evidence="9" key="2">
    <citation type="submission" date="2020-09" db="EMBL/GenBank/DDBJ databases">
        <authorList>
            <person name="Sun Q."/>
            <person name="Ohkuma M."/>
        </authorList>
    </citation>
    <scope>NUCLEOTIDE SEQUENCE</scope>
    <source>
        <strain evidence="9">JCM 19596</strain>
    </source>
</reference>
<dbReference type="RefSeq" id="WP_188976509.1">
    <property type="nucleotide sequence ID" value="NZ_BMPG01000001.1"/>
</dbReference>
<feature type="binding site" evidence="7">
    <location>
        <position position="310"/>
    </location>
    <ligand>
        <name>3-phosphoshikimate</name>
        <dbReference type="ChEBI" id="CHEBI:145989"/>
    </ligand>
</feature>
<comment type="subunit">
    <text evidence="7">Monomer.</text>
</comment>
<comment type="pathway">
    <text evidence="1">Metabolic intermediate biosynthesis; chorismate biosynthesis; chorismate from D-erythrose 4-phosphate and phosphoenolpyruvate: step 6/7.</text>
</comment>
<dbReference type="UniPathway" id="UPA00053">
    <property type="reaction ID" value="UER00089"/>
</dbReference>
<evidence type="ECO:0000256" key="4">
    <source>
        <dbReference type="ARBA" id="ARBA00022679"/>
    </source>
</evidence>
<dbReference type="PIRSF" id="PIRSF000505">
    <property type="entry name" value="EPSPS"/>
    <property type="match status" value="1"/>
</dbReference>
<feature type="binding site" evidence="7">
    <location>
        <position position="164"/>
    </location>
    <ligand>
        <name>3-phosphoshikimate</name>
        <dbReference type="ChEBI" id="CHEBI:145989"/>
    </ligand>
</feature>
<feature type="binding site" evidence="7">
    <location>
        <position position="384"/>
    </location>
    <ligand>
        <name>phosphoenolpyruvate</name>
        <dbReference type="ChEBI" id="CHEBI:58702"/>
    </ligand>
</feature>
<sequence length="431" mass="44293">MQVTVSPSDVHGSAYAPPSKSYTHRAVLAAGYTAGTTRVKNALWSADTRETMGAVSAFGGDTVDVDGTAEIDGFDGRPGVPEDILDCGNSGTTMRLVTAAAGLVDGATVLTGDASLRSRPQGALLDALEQLGARAISTRGNGQAPLVVEGPIAGGDVALPGDVSSQFVTALLMAGAVTDRGIDIELTTELKSAPYVDITLDVLDSFGVDASETDEGYRVPGGQSYAPDDGEYDVPGDFSSASYLLAAGALAGDPSVDVRGLYPSVQGDRAILDVLKEMGASVDWNTEDGVATVERSALSGVTADVGDTPDLLPTIAVLGAAADGTTRIENAEHVRYKETDRVAAMASELAKMGADVEEEPDALVVHGDGSNLEGAVLDGHGDHRIVMALATAALVADGDSTISHAEHVEVSFPQFFDELYDLGVSVAHENE</sequence>
<keyword evidence="3 7" id="KW-0028">Amino-acid biosynthesis</keyword>
<feature type="binding site" evidence="7">
    <location>
        <position position="165"/>
    </location>
    <ligand>
        <name>3-phosphoshikimate</name>
        <dbReference type="ChEBI" id="CHEBI:145989"/>
    </ligand>
</feature>
<feature type="binding site" evidence="7">
    <location>
        <position position="119"/>
    </location>
    <ligand>
        <name>phosphoenolpyruvate</name>
        <dbReference type="ChEBI" id="CHEBI:58702"/>
    </ligand>
</feature>
<dbReference type="GO" id="GO:0005737">
    <property type="term" value="C:cytoplasm"/>
    <property type="evidence" value="ECO:0007669"/>
    <property type="project" value="UniProtKB-SubCell"/>
</dbReference>
<keyword evidence="10" id="KW-1185">Reference proteome</keyword>